<evidence type="ECO:0000256" key="3">
    <source>
        <dbReference type="SAM" id="MobiDB-lite"/>
    </source>
</evidence>
<keyword evidence="2" id="KW-0560">Oxidoreductase</keyword>
<dbReference type="RefSeq" id="WP_425345666.1">
    <property type="nucleotide sequence ID" value="NZ_JBGUBD010000006.1"/>
</dbReference>
<feature type="domain" description="NADP-dependent oxidoreductase" evidence="4">
    <location>
        <begin position="388"/>
        <end position="666"/>
    </location>
</feature>
<dbReference type="SUPFAM" id="SSF51430">
    <property type="entry name" value="NAD(P)-linked oxidoreductase"/>
    <property type="match status" value="1"/>
</dbReference>
<protein>
    <submittedName>
        <fullName evidence="7">Aldo/keto reductase</fullName>
    </submittedName>
</protein>
<evidence type="ECO:0000259" key="4">
    <source>
        <dbReference type="Pfam" id="PF00248"/>
    </source>
</evidence>
<dbReference type="Pfam" id="PF01408">
    <property type="entry name" value="GFO_IDH_MocA"/>
    <property type="match status" value="1"/>
</dbReference>
<dbReference type="PANTHER" id="PTHR22604">
    <property type="entry name" value="OXIDOREDUCTASES"/>
    <property type="match status" value="1"/>
</dbReference>
<feature type="domain" description="Gfo/Idh/MocA-like oxidoreductase N-terminal" evidence="5">
    <location>
        <begin position="6"/>
        <end position="124"/>
    </location>
</feature>
<dbReference type="SUPFAM" id="SSF51735">
    <property type="entry name" value="NAD(P)-binding Rossmann-fold domains"/>
    <property type="match status" value="1"/>
</dbReference>
<dbReference type="InterPro" id="IPR055170">
    <property type="entry name" value="GFO_IDH_MocA-like_dom"/>
</dbReference>
<dbReference type="Proteomes" id="UP001575105">
    <property type="component" value="Unassembled WGS sequence"/>
</dbReference>
<evidence type="ECO:0000313" key="7">
    <source>
        <dbReference type="EMBL" id="MFA9478738.1"/>
    </source>
</evidence>
<dbReference type="InterPro" id="IPR036291">
    <property type="entry name" value="NAD(P)-bd_dom_sf"/>
</dbReference>
<dbReference type="Gene3D" id="3.20.20.100">
    <property type="entry name" value="NADP-dependent oxidoreductase domain"/>
    <property type="match status" value="1"/>
</dbReference>
<organism evidence="7 8">
    <name type="scientific">Natronomicrosphaera hydrolytica</name>
    <dbReference type="NCBI Taxonomy" id="3242702"/>
    <lineage>
        <taxon>Bacteria</taxon>
        <taxon>Pseudomonadati</taxon>
        <taxon>Planctomycetota</taxon>
        <taxon>Phycisphaerae</taxon>
        <taxon>Phycisphaerales</taxon>
        <taxon>Phycisphaeraceae</taxon>
        <taxon>Natronomicrosphaera</taxon>
    </lineage>
</organism>
<evidence type="ECO:0000259" key="5">
    <source>
        <dbReference type="Pfam" id="PF01408"/>
    </source>
</evidence>
<evidence type="ECO:0000256" key="2">
    <source>
        <dbReference type="ARBA" id="ARBA00023002"/>
    </source>
</evidence>
<dbReference type="Gene3D" id="3.40.50.720">
    <property type="entry name" value="NAD(P)-binding Rossmann-like Domain"/>
    <property type="match status" value="1"/>
</dbReference>
<evidence type="ECO:0000259" key="6">
    <source>
        <dbReference type="Pfam" id="PF22725"/>
    </source>
</evidence>
<dbReference type="InterPro" id="IPR050984">
    <property type="entry name" value="Gfo/Idh/MocA_domain"/>
</dbReference>
<dbReference type="InterPro" id="IPR023210">
    <property type="entry name" value="NADP_OxRdtase_dom"/>
</dbReference>
<sequence>MSQPVQWGIIGSGAIAKAFTTALTQTDAGELVAVGSRAKASAKKFLDENNAGRGTAHGSYEDLLADGNVQAVYISTPHPFHAAWAIRAIEAGKAVLCEKPLAVHHAHAMAMINEAAERRVFFMEAFMYRCHPQTIKLVELIRSDAIGEVHLVQASFGFQAGFNPDSRVFNNDLAGGGILDVGCYPVSFARLVAGAVDGKRFADPVDGTGSAVFAPTGVDARAVGTLRFANGVLAEVATSVTTNLENKVRIFGDKGHIEVPNPWTHDRTSGGAFELHVRRKGAEPETVMVTTDRTAYAYEIEVVARALAAGELQAEAPAMDWADSLGNIQTLDRWRRAVGLVYEQEKPERLTTPAHGRPLKRSSNAPMKHASIDGVKQPVSRLIMGCDNQMTHTHAAAMFDAYFERGGNTFDTAYLYGGGKQERLLGWWLKARGVRDQAVVIGKGAHTPYCTPQGITDQLNETLDRLGVDHLDIYMMHRDNLEVPVGEFIDVLNEHHKAGRIGVFGGSNWSIERFEQANAYAREQGKQPMTVLSNNFSLARMVDPVWVGCIAASDPESRAWHENTQTPNLAWSSQARGFFTGRADVPAEEQSDKDLVRCWYSDDNMQRRERAIELAKKYGVLPINIAAAYVLCQPFPSFALFGPRALEEMRTSLPALDVELSPDELAWLNLETADVPV</sequence>
<proteinExistence type="inferred from homology"/>
<dbReference type="PANTHER" id="PTHR22604:SF105">
    <property type="entry name" value="TRANS-1,2-DIHYDROBENZENE-1,2-DIOL DEHYDROGENASE"/>
    <property type="match status" value="1"/>
</dbReference>
<dbReference type="InterPro" id="IPR036812">
    <property type="entry name" value="NAD(P)_OxRdtase_dom_sf"/>
</dbReference>
<dbReference type="EMBL" id="JBGUBD010000006">
    <property type="protein sequence ID" value="MFA9478738.1"/>
    <property type="molecule type" value="Genomic_DNA"/>
</dbReference>
<dbReference type="SUPFAM" id="SSF55347">
    <property type="entry name" value="Glyceraldehyde-3-phosphate dehydrogenase-like, C-terminal domain"/>
    <property type="match status" value="1"/>
</dbReference>
<evidence type="ECO:0000256" key="1">
    <source>
        <dbReference type="ARBA" id="ARBA00010928"/>
    </source>
</evidence>
<feature type="domain" description="GFO/IDH/MocA-like oxidoreductase" evidence="6">
    <location>
        <begin position="136"/>
        <end position="258"/>
    </location>
</feature>
<dbReference type="InterPro" id="IPR000683">
    <property type="entry name" value="Gfo/Idh/MocA-like_OxRdtase_N"/>
</dbReference>
<dbReference type="Pfam" id="PF22725">
    <property type="entry name" value="GFO_IDH_MocA_C3"/>
    <property type="match status" value="1"/>
</dbReference>
<gene>
    <name evidence="7" type="ORF">ACERK3_10565</name>
</gene>
<dbReference type="CDD" id="cd19082">
    <property type="entry name" value="AKR_AKR10A1_2"/>
    <property type="match status" value="1"/>
</dbReference>
<accession>A0ABV4U563</accession>
<evidence type="ECO:0000313" key="8">
    <source>
        <dbReference type="Proteomes" id="UP001575105"/>
    </source>
</evidence>
<name>A0ABV4U563_9BACT</name>
<feature type="region of interest" description="Disordered" evidence="3">
    <location>
        <begin position="351"/>
        <end position="370"/>
    </location>
</feature>
<comment type="caution">
    <text evidence="7">The sequence shown here is derived from an EMBL/GenBank/DDBJ whole genome shotgun (WGS) entry which is preliminary data.</text>
</comment>
<keyword evidence="8" id="KW-1185">Reference proteome</keyword>
<comment type="similarity">
    <text evidence="1">Belongs to the Gfo/Idh/MocA family.</text>
</comment>
<dbReference type="Gene3D" id="3.30.360.10">
    <property type="entry name" value="Dihydrodipicolinate Reductase, domain 2"/>
    <property type="match status" value="1"/>
</dbReference>
<dbReference type="Pfam" id="PF00248">
    <property type="entry name" value="Aldo_ket_red"/>
    <property type="match status" value="1"/>
</dbReference>
<reference evidence="7 8" key="1">
    <citation type="submission" date="2024-08" db="EMBL/GenBank/DDBJ databases">
        <title>Whole-genome sequencing of halo(alkali)philic microorganisms from hypersaline lakes.</title>
        <authorList>
            <person name="Sorokin D.Y."/>
            <person name="Merkel A.Y."/>
            <person name="Messina E."/>
            <person name="Yakimov M."/>
        </authorList>
    </citation>
    <scope>NUCLEOTIDE SEQUENCE [LARGE SCALE GENOMIC DNA]</scope>
    <source>
        <strain evidence="7 8">AB-hyl4</strain>
    </source>
</reference>